<protein>
    <submittedName>
        <fullName evidence="2">Uncharacterized protein</fullName>
    </submittedName>
</protein>
<gene>
    <name evidence="2" type="ORF">BECKSD772E_GA0070983_11451</name>
    <name evidence="1" type="ORF">BECKSD772F_GA0070984_11451</name>
</gene>
<accession>A0A450Z4Y4</accession>
<organism evidence="2">
    <name type="scientific">Candidatus Kentrum sp. SD</name>
    <dbReference type="NCBI Taxonomy" id="2126332"/>
    <lineage>
        <taxon>Bacteria</taxon>
        <taxon>Pseudomonadati</taxon>
        <taxon>Pseudomonadota</taxon>
        <taxon>Gammaproteobacteria</taxon>
        <taxon>Candidatus Kentrum</taxon>
    </lineage>
</organism>
<reference evidence="2" key="1">
    <citation type="submission" date="2019-02" db="EMBL/GenBank/DDBJ databases">
        <authorList>
            <person name="Gruber-Vodicka R. H."/>
            <person name="Seah K. B. B."/>
        </authorList>
    </citation>
    <scope>NUCLEOTIDE SEQUENCE</scope>
    <source>
        <strain evidence="2">BECK_S1320</strain>
        <strain evidence="1">BECK_S1321</strain>
    </source>
</reference>
<dbReference type="InterPro" id="IPR046653">
    <property type="entry name" value="DUF6765"/>
</dbReference>
<dbReference type="EMBL" id="CAADFR010000145">
    <property type="protein sequence ID" value="VFK43375.1"/>
    <property type="molecule type" value="Genomic_DNA"/>
</dbReference>
<evidence type="ECO:0000313" key="1">
    <source>
        <dbReference type="EMBL" id="VFK43375.1"/>
    </source>
</evidence>
<dbReference type="AlphaFoldDB" id="A0A450Z4Y4"/>
<name>A0A450Z4Y4_9GAMM</name>
<proteinExistence type="predicted"/>
<dbReference type="EMBL" id="CAADFU010000145">
    <property type="protein sequence ID" value="VFK48846.1"/>
    <property type="molecule type" value="Genomic_DNA"/>
</dbReference>
<dbReference type="Pfam" id="PF20551">
    <property type="entry name" value="DUF6765"/>
    <property type="match status" value="1"/>
</dbReference>
<sequence>MQEDMHFYGTYAMARSAGIPADKAKIIAYAAQYVDDSTANDSDVHKDGGMFETVATAIAMTQAVGCDLFLRPQV</sequence>
<evidence type="ECO:0000313" key="2">
    <source>
        <dbReference type="EMBL" id="VFK48846.1"/>
    </source>
</evidence>